<keyword evidence="11" id="KW-1185">Reference proteome</keyword>
<dbReference type="OrthoDB" id="9761504at2"/>
<dbReference type="InterPro" id="IPR013449">
    <property type="entry name" value="Rhamnulokinase"/>
</dbReference>
<dbReference type="PANTHER" id="PTHR43095:SF5">
    <property type="entry name" value="XYLULOSE KINASE"/>
    <property type="match status" value="1"/>
</dbReference>
<dbReference type="PANTHER" id="PTHR43095">
    <property type="entry name" value="SUGAR KINASE"/>
    <property type="match status" value="1"/>
</dbReference>
<dbReference type="Proteomes" id="UP000317178">
    <property type="component" value="Chromosome"/>
</dbReference>
<dbReference type="InterPro" id="IPR018485">
    <property type="entry name" value="FGGY_C"/>
</dbReference>
<keyword evidence="5" id="KW-0067">ATP-binding</keyword>
<evidence type="ECO:0000256" key="6">
    <source>
        <dbReference type="ARBA" id="ARBA00023308"/>
    </source>
</evidence>
<evidence type="ECO:0000256" key="4">
    <source>
        <dbReference type="ARBA" id="ARBA00022777"/>
    </source>
</evidence>
<evidence type="ECO:0000259" key="9">
    <source>
        <dbReference type="Pfam" id="PF02782"/>
    </source>
</evidence>
<dbReference type="SUPFAM" id="SSF53067">
    <property type="entry name" value="Actin-like ATPase domain"/>
    <property type="match status" value="2"/>
</dbReference>
<gene>
    <name evidence="10" type="primary">rhaB</name>
    <name evidence="10" type="ORF">Pla110_28260</name>
</gene>
<evidence type="ECO:0000313" key="10">
    <source>
        <dbReference type="EMBL" id="QDU81089.1"/>
    </source>
</evidence>
<organism evidence="10 11">
    <name type="scientific">Polystyrenella longa</name>
    <dbReference type="NCBI Taxonomy" id="2528007"/>
    <lineage>
        <taxon>Bacteria</taxon>
        <taxon>Pseudomonadati</taxon>
        <taxon>Planctomycetota</taxon>
        <taxon>Planctomycetia</taxon>
        <taxon>Planctomycetales</taxon>
        <taxon>Planctomycetaceae</taxon>
        <taxon>Polystyrenella</taxon>
    </lineage>
</organism>
<dbReference type="InterPro" id="IPR000577">
    <property type="entry name" value="Carb_kinase_FGGY"/>
</dbReference>
<dbReference type="NCBIfam" id="TIGR02627">
    <property type="entry name" value="rhamnulo_kin"/>
    <property type="match status" value="1"/>
</dbReference>
<feature type="domain" description="Carbohydrate kinase FGGY C-terminal" evidence="9">
    <location>
        <begin position="260"/>
        <end position="451"/>
    </location>
</feature>
<accession>A0A518CPE8</accession>
<dbReference type="EC" id="2.7.1.5" evidence="7"/>
<sequence>MALQYFLGVDLGAESGRVIAGQFDGKRISLNPLHRFPNGPVNLGSTLRWNVLGLWSEIQNGLRLAASECGKDIASVGVDTWGVDYVLLTKNEEIVGQPYHYRDSRNEGVMQGAFSTVPRSEIYAQTGLQFMEFNTLYQLLAFKQAEPGLLKEAAHFLMMPDFLHFCMSGSKVVEFTNATTTQCLHATRKNWADNLLTRFGLPTEIFPQVVQPGTRLGKLRESVANSTGLSRIEVIAPATHDTGAAVAAVPTRHTGKANWAYISSGTWSLMGLELPEAILTEAALAQNVTNEGGVDGTYRLLKNIMGLWLIQECKRSFERKGNSLGYGSLMNLARDAKPFRSLVNPDDHRFLKPTDMVTEIRNSCKETSQPVPETEGEFIRCAMESLALKYRMVLEGLQELSGEKVEVIHIVGGGCQNTLLNQMTANACGVPVVAGPVEATALGNILLQARALGEVDSLSDIREIVQNSESLSEFEPEDQTAWNEIYSRFLELSA</sequence>
<reference evidence="10 11" key="1">
    <citation type="submission" date="2019-02" db="EMBL/GenBank/DDBJ databases">
        <title>Deep-cultivation of Planctomycetes and their phenomic and genomic characterization uncovers novel biology.</title>
        <authorList>
            <person name="Wiegand S."/>
            <person name="Jogler M."/>
            <person name="Boedeker C."/>
            <person name="Pinto D."/>
            <person name="Vollmers J."/>
            <person name="Rivas-Marin E."/>
            <person name="Kohn T."/>
            <person name="Peeters S.H."/>
            <person name="Heuer A."/>
            <person name="Rast P."/>
            <person name="Oberbeckmann S."/>
            <person name="Bunk B."/>
            <person name="Jeske O."/>
            <person name="Meyerdierks A."/>
            <person name="Storesund J.E."/>
            <person name="Kallscheuer N."/>
            <person name="Luecker S."/>
            <person name="Lage O.M."/>
            <person name="Pohl T."/>
            <person name="Merkel B.J."/>
            <person name="Hornburger P."/>
            <person name="Mueller R.-W."/>
            <person name="Bruemmer F."/>
            <person name="Labrenz M."/>
            <person name="Spormann A.M."/>
            <person name="Op den Camp H."/>
            <person name="Overmann J."/>
            <person name="Amann R."/>
            <person name="Jetten M.S.M."/>
            <person name="Mascher T."/>
            <person name="Medema M.H."/>
            <person name="Devos D.P."/>
            <person name="Kaster A.-K."/>
            <person name="Ovreas L."/>
            <person name="Rohde M."/>
            <person name="Galperin M.Y."/>
            <person name="Jogler C."/>
        </authorList>
    </citation>
    <scope>NUCLEOTIDE SEQUENCE [LARGE SCALE GENOMIC DNA]</scope>
    <source>
        <strain evidence="10 11">Pla110</strain>
    </source>
</reference>
<keyword evidence="6" id="KW-0684">Rhamnose metabolism</keyword>
<protein>
    <recommendedName>
        <fullName evidence="7">Rhamnulokinase</fullName>
        <ecNumber evidence="7">2.7.1.5</ecNumber>
    </recommendedName>
</protein>
<evidence type="ECO:0000256" key="7">
    <source>
        <dbReference type="NCBIfam" id="TIGR02627"/>
    </source>
</evidence>
<dbReference type="AlphaFoldDB" id="A0A518CPE8"/>
<evidence type="ECO:0000256" key="3">
    <source>
        <dbReference type="ARBA" id="ARBA00022741"/>
    </source>
</evidence>
<keyword evidence="2 10" id="KW-0808">Transferase</keyword>
<evidence type="ECO:0000313" key="11">
    <source>
        <dbReference type="Proteomes" id="UP000317178"/>
    </source>
</evidence>
<comment type="similarity">
    <text evidence="1">Belongs to the FGGY kinase family.</text>
</comment>
<dbReference type="InterPro" id="IPR018484">
    <property type="entry name" value="FGGY_N"/>
</dbReference>
<dbReference type="Pfam" id="PF02782">
    <property type="entry name" value="FGGY_C"/>
    <property type="match status" value="1"/>
</dbReference>
<evidence type="ECO:0000256" key="1">
    <source>
        <dbReference type="ARBA" id="ARBA00009156"/>
    </source>
</evidence>
<evidence type="ECO:0000256" key="5">
    <source>
        <dbReference type="ARBA" id="ARBA00022840"/>
    </source>
</evidence>
<dbReference type="EMBL" id="CP036281">
    <property type="protein sequence ID" value="QDU81089.1"/>
    <property type="molecule type" value="Genomic_DNA"/>
</dbReference>
<dbReference type="InterPro" id="IPR043129">
    <property type="entry name" value="ATPase_NBD"/>
</dbReference>
<dbReference type="InterPro" id="IPR050406">
    <property type="entry name" value="FGGY_Carb_Kinase"/>
</dbReference>
<evidence type="ECO:0000256" key="2">
    <source>
        <dbReference type="ARBA" id="ARBA00022679"/>
    </source>
</evidence>
<dbReference type="PIRSF" id="PIRSF000538">
    <property type="entry name" value="GlpK"/>
    <property type="match status" value="1"/>
</dbReference>
<name>A0A518CPE8_9PLAN</name>
<keyword evidence="4 10" id="KW-0418">Kinase</keyword>
<dbReference type="GO" id="GO:0019301">
    <property type="term" value="P:rhamnose catabolic process"/>
    <property type="evidence" value="ECO:0007669"/>
    <property type="project" value="UniProtKB-UniRule"/>
</dbReference>
<dbReference type="Pfam" id="PF00370">
    <property type="entry name" value="FGGY_N"/>
    <property type="match status" value="1"/>
</dbReference>
<dbReference type="CDD" id="cd07771">
    <property type="entry name" value="ASKHA_NBD_FGGY_RhaB-like"/>
    <property type="match status" value="1"/>
</dbReference>
<keyword evidence="3" id="KW-0547">Nucleotide-binding</keyword>
<dbReference type="GO" id="GO:0005524">
    <property type="term" value="F:ATP binding"/>
    <property type="evidence" value="ECO:0007669"/>
    <property type="project" value="UniProtKB-KW"/>
</dbReference>
<evidence type="ECO:0000259" key="8">
    <source>
        <dbReference type="Pfam" id="PF00370"/>
    </source>
</evidence>
<proteinExistence type="inferred from homology"/>
<dbReference type="KEGG" id="plon:Pla110_28260"/>
<feature type="domain" description="Carbohydrate kinase FGGY N-terminal" evidence="8">
    <location>
        <begin position="5"/>
        <end position="245"/>
    </location>
</feature>
<dbReference type="GO" id="GO:0008993">
    <property type="term" value="F:rhamnulokinase activity"/>
    <property type="evidence" value="ECO:0007669"/>
    <property type="project" value="UniProtKB-UniRule"/>
</dbReference>
<dbReference type="Gene3D" id="3.30.420.40">
    <property type="match status" value="2"/>
</dbReference>
<dbReference type="RefSeq" id="WP_144996306.1">
    <property type="nucleotide sequence ID" value="NZ_CP036281.1"/>
</dbReference>